<name>A0A1I1RU88_9FLAO</name>
<reference evidence="2" key="1">
    <citation type="submission" date="2016-10" db="EMBL/GenBank/DDBJ databases">
        <authorList>
            <person name="Varghese N."/>
            <person name="Submissions S."/>
        </authorList>
    </citation>
    <scope>NUCLEOTIDE SEQUENCE [LARGE SCALE GENOMIC DNA]</scope>
    <source>
        <strain evidence="2">CGMCC 1.10370</strain>
    </source>
</reference>
<evidence type="ECO:0008006" key="3">
    <source>
        <dbReference type="Google" id="ProtNLM"/>
    </source>
</evidence>
<dbReference type="STRING" id="739143.SAMN05216297_107154"/>
<evidence type="ECO:0000313" key="2">
    <source>
        <dbReference type="Proteomes" id="UP000199672"/>
    </source>
</evidence>
<evidence type="ECO:0000313" key="1">
    <source>
        <dbReference type="EMBL" id="SFD37677.1"/>
    </source>
</evidence>
<accession>A0A1I1RU88</accession>
<dbReference type="Pfam" id="PF13148">
    <property type="entry name" value="DUF3987"/>
    <property type="match status" value="2"/>
</dbReference>
<protein>
    <recommendedName>
        <fullName evidence="3">DUF3987 domain-containing protein</fullName>
    </recommendedName>
</protein>
<dbReference type="Proteomes" id="UP000199672">
    <property type="component" value="Unassembled WGS sequence"/>
</dbReference>
<gene>
    <name evidence="1" type="ORF">SAMN05216297_107154</name>
</gene>
<dbReference type="EMBL" id="FOMH01000007">
    <property type="protein sequence ID" value="SFD37677.1"/>
    <property type="molecule type" value="Genomic_DNA"/>
</dbReference>
<proteinExistence type="predicted"/>
<organism evidence="1 2">
    <name type="scientific">Flavobacterium phragmitis</name>
    <dbReference type="NCBI Taxonomy" id="739143"/>
    <lineage>
        <taxon>Bacteria</taxon>
        <taxon>Pseudomonadati</taxon>
        <taxon>Bacteroidota</taxon>
        <taxon>Flavobacteriia</taxon>
        <taxon>Flavobacteriales</taxon>
        <taxon>Flavobacteriaceae</taxon>
        <taxon>Flavobacterium</taxon>
    </lineage>
</organism>
<dbReference type="AlphaFoldDB" id="A0A1I1RU88"/>
<dbReference type="OrthoDB" id="1522635at2"/>
<dbReference type="RefSeq" id="WP_091494531.1">
    <property type="nucleotide sequence ID" value="NZ_FOMH01000007.1"/>
</dbReference>
<sequence>METNFKKEDLKTAEFESSSSSAQLVSLNKKMPDEVFENLPEPLKTITEKFEGRERDILLLSSIGVISSVLPNVYGFYDGRTFNPNLYVFIIAPPASGKGTMNWSKKLVEPIHEKLLKETNANRIRWKQSEERTRGEKPKSQLKIVPANTSSSKLYSHLEEANDSLLIFETEADSLSNMLKQDWGNFSDLLRKSFQHETLSLSRQSDDRFIEIKKPKLSIVLSGTPDQVKPLIESKQNGLLSRFVFYGFDEISGWKDVSPKAHRVNYDDFFEEQSKLIFEIHEKLKQSKGVEITLTEDQWDRFQEKMKMALNIIAENDKTDFLSVIKRFGLICFRICMILTILRNKERITIPEKICFEAIDEDMKISLLMVKNLIDHSLLVFDKYEKKVVSLTMAERNLLNQLPNAFRRIKGLEVAKECSVPERTFDEILKKWEKQKILKKTGFGQYEKIIIKQ</sequence>
<keyword evidence="2" id="KW-1185">Reference proteome</keyword>
<dbReference type="InterPro" id="IPR025048">
    <property type="entry name" value="DUF3987"/>
</dbReference>